<reference evidence="1 2" key="1">
    <citation type="journal article" date="2016" name="Front. Microbiol.">
        <title>Comparative Genomics Analysis of Streptomyces Species Reveals Their Adaptation to the Marine Environment and Their Diversity at the Genomic Level.</title>
        <authorList>
            <person name="Tian X."/>
            <person name="Zhang Z."/>
            <person name="Yang T."/>
            <person name="Chen M."/>
            <person name="Li J."/>
            <person name="Chen F."/>
            <person name="Yang J."/>
            <person name="Li W."/>
            <person name="Zhang B."/>
            <person name="Zhang Z."/>
            <person name="Wu J."/>
            <person name="Zhang C."/>
            <person name="Long L."/>
            <person name="Xiao J."/>
        </authorList>
    </citation>
    <scope>NUCLEOTIDE SEQUENCE [LARGE SCALE GENOMIC DNA]</scope>
    <source>
        <strain evidence="1 2">SCSIO M10372</strain>
    </source>
</reference>
<proteinExistence type="predicted"/>
<dbReference type="GO" id="GO:0016829">
    <property type="term" value="F:lyase activity"/>
    <property type="evidence" value="ECO:0007669"/>
    <property type="project" value="UniProtKB-KW"/>
</dbReference>
<dbReference type="OrthoDB" id="5510361at2"/>
<dbReference type="EMBL" id="LJGZ01000001">
    <property type="protein sequence ID" value="OEV22678.1"/>
    <property type="molecule type" value="Genomic_DNA"/>
</dbReference>
<dbReference type="PATRIC" id="fig|518642.7.peg.8934"/>
<dbReference type="AlphaFoldDB" id="A0A1E7M2Q4"/>
<accession>A0A1E7M2Q4</accession>
<dbReference type="CDD" id="cd03440">
    <property type="entry name" value="hot_dog"/>
    <property type="match status" value="1"/>
</dbReference>
<evidence type="ECO:0000313" key="1">
    <source>
        <dbReference type="EMBL" id="OEV22678.1"/>
    </source>
</evidence>
<dbReference type="InterPro" id="IPR029069">
    <property type="entry name" value="HotDog_dom_sf"/>
</dbReference>
<evidence type="ECO:0000313" key="2">
    <source>
        <dbReference type="Proteomes" id="UP000175971"/>
    </source>
</evidence>
<comment type="caution">
    <text evidence="1">The sequence shown here is derived from an EMBL/GenBank/DDBJ whole genome shotgun (WGS) entry which is preliminary data.</text>
</comment>
<name>A0A1E7M2Q4_9ACTN</name>
<keyword evidence="1" id="KW-0456">Lyase</keyword>
<sequence>MPDEEVTATLRVRMSQQDAHYGGSLVDGARLLRLFGDLVTEITIRSDGDEGLLTGYRQVEFLAPVHAGDYIEATARLVGRSRLRRTVEFTAYKTIAARYELGPTRAEASGEPALVCRATGTAVVPPAAARRSATPIRILAETSPSRV</sequence>
<dbReference type="Gene3D" id="3.10.129.10">
    <property type="entry name" value="Hotdog Thioesterase"/>
    <property type="match status" value="1"/>
</dbReference>
<protein>
    <submittedName>
        <fullName evidence="1">3-aminobutyryl-CoA ammonia lyase</fullName>
    </submittedName>
</protein>
<dbReference type="Proteomes" id="UP000175971">
    <property type="component" value="Unassembled WGS sequence"/>
</dbReference>
<keyword evidence="2" id="KW-1185">Reference proteome</keyword>
<organism evidence="1 2">
    <name type="scientific">Streptomyces nanshensis</name>
    <dbReference type="NCBI Taxonomy" id="518642"/>
    <lineage>
        <taxon>Bacteria</taxon>
        <taxon>Bacillati</taxon>
        <taxon>Actinomycetota</taxon>
        <taxon>Actinomycetes</taxon>
        <taxon>Kitasatosporales</taxon>
        <taxon>Streptomycetaceae</taxon>
        <taxon>Streptomyces</taxon>
    </lineage>
</organism>
<dbReference type="SUPFAM" id="SSF54637">
    <property type="entry name" value="Thioesterase/thiol ester dehydrase-isomerase"/>
    <property type="match status" value="1"/>
</dbReference>
<dbReference type="RefSeq" id="WP_032755527.1">
    <property type="nucleotide sequence ID" value="NZ_LJGZ01000001.1"/>
</dbReference>
<gene>
    <name evidence="1" type="ORF">AN221_00215</name>
</gene>